<dbReference type="GO" id="GO:0005525">
    <property type="term" value="F:GTP binding"/>
    <property type="evidence" value="ECO:0007669"/>
    <property type="project" value="InterPro"/>
</dbReference>
<comment type="caution">
    <text evidence="2">The sequence shown here is derived from an EMBL/GenBank/DDBJ whole genome shotgun (WGS) entry which is preliminary data.</text>
</comment>
<dbReference type="EMBL" id="WJJP01000606">
    <property type="protein sequence ID" value="MBD3326599.1"/>
    <property type="molecule type" value="Genomic_DNA"/>
</dbReference>
<proteinExistence type="predicted"/>
<dbReference type="SUPFAM" id="SSF52540">
    <property type="entry name" value="P-loop containing nucleoside triphosphate hydrolases"/>
    <property type="match status" value="1"/>
</dbReference>
<dbReference type="PANTHER" id="PTHR43127">
    <property type="entry name" value="DEVELOPMENTALLY-REGULATED GTP-BINDING PROTEIN 2"/>
    <property type="match status" value="1"/>
</dbReference>
<dbReference type="InterPro" id="IPR045001">
    <property type="entry name" value="DRG"/>
</dbReference>
<feature type="non-terminal residue" evidence="2">
    <location>
        <position position="178"/>
    </location>
</feature>
<dbReference type="Pfam" id="PF01926">
    <property type="entry name" value="MMR_HSR1"/>
    <property type="match status" value="1"/>
</dbReference>
<accession>A0A9D5JYK0</accession>
<dbReference type="Proteomes" id="UP000649604">
    <property type="component" value="Unassembled WGS sequence"/>
</dbReference>
<dbReference type="Gene3D" id="6.10.140.1070">
    <property type="match status" value="1"/>
</dbReference>
<dbReference type="InterPro" id="IPR006073">
    <property type="entry name" value="GTP-bd"/>
</dbReference>
<evidence type="ECO:0000259" key="1">
    <source>
        <dbReference type="Pfam" id="PF01926"/>
    </source>
</evidence>
<gene>
    <name evidence="2" type="ORF">GF339_18590</name>
</gene>
<dbReference type="Gene3D" id="3.40.50.300">
    <property type="entry name" value="P-loop containing nucleotide triphosphate hydrolases"/>
    <property type="match status" value="1"/>
</dbReference>
<dbReference type="PRINTS" id="PR00326">
    <property type="entry name" value="GTP1OBG"/>
</dbReference>
<protein>
    <submittedName>
        <fullName evidence="2">GTP-binding protein HSR1</fullName>
    </submittedName>
</protein>
<dbReference type="InterPro" id="IPR027417">
    <property type="entry name" value="P-loop_NTPase"/>
</dbReference>
<feature type="domain" description="G" evidence="1">
    <location>
        <begin position="82"/>
        <end position="170"/>
    </location>
</feature>
<name>A0A9D5JYK0_9BACT</name>
<sequence length="178" mass="19754">MPTNLPPEYYAVEARYRDAKTPAEKAACLEELLSTIPKHKGTDKLRADLRKRLSKLKNASQSSKTTSKHESAYHIPTEGAGQVVLVGPPNVGKSALLTALTNATPDVADFPYTTWKPTPGMVPIEDFQIQLVDTPPLNRDYMEPDLLDLIRRADLVVLMLDLQTAPTEQFEDTLALLR</sequence>
<dbReference type="GO" id="GO:0003924">
    <property type="term" value="F:GTPase activity"/>
    <property type="evidence" value="ECO:0007669"/>
    <property type="project" value="InterPro"/>
</dbReference>
<dbReference type="AlphaFoldDB" id="A0A9D5JYK0"/>
<reference evidence="2" key="1">
    <citation type="submission" date="2019-11" db="EMBL/GenBank/DDBJ databases">
        <title>Microbial mats filling the niche in hypersaline microbial mats.</title>
        <authorList>
            <person name="Wong H.L."/>
            <person name="Macleod F.I."/>
            <person name="White R.A. III"/>
            <person name="Burns B.P."/>
        </authorList>
    </citation>
    <scope>NUCLEOTIDE SEQUENCE</scope>
    <source>
        <strain evidence="2">Rbin_158</strain>
    </source>
</reference>
<evidence type="ECO:0000313" key="2">
    <source>
        <dbReference type="EMBL" id="MBD3326599.1"/>
    </source>
</evidence>
<organism evidence="2 3">
    <name type="scientific">candidate division KSB3 bacterium</name>
    <dbReference type="NCBI Taxonomy" id="2044937"/>
    <lineage>
        <taxon>Bacteria</taxon>
        <taxon>candidate division KSB3</taxon>
    </lineage>
</organism>
<evidence type="ECO:0000313" key="3">
    <source>
        <dbReference type="Proteomes" id="UP000649604"/>
    </source>
</evidence>